<evidence type="ECO:0000256" key="4">
    <source>
        <dbReference type="ARBA" id="ARBA00022741"/>
    </source>
</evidence>
<evidence type="ECO:0000256" key="2">
    <source>
        <dbReference type="ARBA" id="ARBA00022475"/>
    </source>
</evidence>
<keyword evidence="5 7" id="KW-0067">ATP-binding</keyword>
<dbReference type="GO" id="GO:0005524">
    <property type="term" value="F:ATP binding"/>
    <property type="evidence" value="ECO:0007669"/>
    <property type="project" value="UniProtKB-KW"/>
</dbReference>
<keyword evidence="1" id="KW-0813">Transport</keyword>
<dbReference type="AlphaFoldDB" id="A0A1M6YVV0"/>
<reference evidence="7 8" key="1">
    <citation type="submission" date="2016-11" db="EMBL/GenBank/DDBJ databases">
        <authorList>
            <person name="Jaros S."/>
            <person name="Januszkiewicz K."/>
            <person name="Wedrychowicz H."/>
        </authorList>
    </citation>
    <scope>NUCLEOTIDE SEQUENCE [LARGE SCALE GENOMIC DNA]</scope>
    <source>
        <strain evidence="7 8">LMG 20594</strain>
    </source>
</reference>
<dbReference type="GO" id="GO:0005886">
    <property type="term" value="C:plasma membrane"/>
    <property type="evidence" value="ECO:0007669"/>
    <property type="project" value="TreeGrafter"/>
</dbReference>
<keyword evidence="4" id="KW-0547">Nucleotide-binding</keyword>
<dbReference type="Pfam" id="PF00005">
    <property type="entry name" value="ABC_tran"/>
    <property type="match status" value="1"/>
</dbReference>
<dbReference type="PROSITE" id="PS00211">
    <property type="entry name" value="ABC_TRANSPORTER_1"/>
    <property type="match status" value="1"/>
</dbReference>
<dbReference type="RefSeq" id="WP_011178409.1">
    <property type="nucleotide sequence ID" value="NZ_CADFGY010000030.1"/>
</dbReference>
<dbReference type="PROSITE" id="PS50893">
    <property type="entry name" value="ABC_TRANSPORTER_2"/>
    <property type="match status" value="1"/>
</dbReference>
<dbReference type="CDD" id="cd03219">
    <property type="entry name" value="ABC_Mj1267_LivG_branched"/>
    <property type="match status" value="1"/>
</dbReference>
<dbReference type="Gene3D" id="3.40.50.300">
    <property type="entry name" value="P-loop containing nucleotide triphosphate hydrolases"/>
    <property type="match status" value="1"/>
</dbReference>
<keyword evidence="2" id="KW-1003">Cell membrane</keyword>
<dbReference type="SUPFAM" id="SSF52540">
    <property type="entry name" value="P-loop containing nucleoside triphosphate hydrolases"/>
    <property type="match status" value="1"/>
</dbReference>
<evidence type="ECO:0000313" key="8">
    <source>
        <dbReference type="Proteomes" id="UP000184395"/>
    </source>
</evidence>
<accession>A0A1M6YVV0</accession>
<dbReference type="InterPro" id="IPR051120">
    <property type="entry name" value="ABC_AA/LPS_Transport"/>
</dbReference>
<dbReference type="PANTHER" id="PTHR45772">
    <property type="entry name" value="CONSERVED COMPONENT OF ABC TRANSPORTER FOR NATURAL AMINO ACIDS-RELATED"/>
    <property type="match status" value="1"/>
</dbReference>
<dbReference type="GO" id="GO:1903806">
    <property type="term" value="P:L-isoleucine import across plasma membrane"/>
    <property type="evidence" value="ECO:0007669"/>
    <property type="project" value="TreeGrafter"/>
</dbReference>
<keyword evidence="3" id="KW-0472">Membrane</keyword>
<sequence>MSAAPVILSIEGIGKNFGGFHALSQVDLQVADRSVHALIGPNGAGKSTLLNVVSGHLAPSAGQVLFRGRPICGRPPHETARRGVARSFQITSIFSGFTVFENVQMALLAQHGLCTRMFRSAAPMKRDEAFALLQLVRLDGAADRIAGQLAAGDRKRLEFAIAMAGTPAVMLLDEPTAGMSPDERAIVIGLIRKINQERGVAVLFTEHDIEMVFAIADRITVLHQGSCIADGAPEAGSPRFQCNK</sequence>
<dbReference type="InterPro" id="IPR003593">
    <property type="entry name" value="AAA+_ATPase"/>
</dbReference>
<keyword evidence="3" id="KW-0997">Cell inner membrane</keyword>
<dbReference type="GO" id="GO:0005304">
    <property type="term" value="F:L-valine transmembrane transporter activity"/>
    <property type="evidence" value="ECO:0007669"/>
    <property type="project" value="TreeGrafter"/>
</dbReference>
<dbReference type="InterPro" id="IPR027417">
    <property type="entry name" value="P-loop_NTPase"/>
</dbReference>
<dbReference type="OrthoDB" id="9781337at2"/>
<feature type="domain" description="ABC transporter" evidence="6">
    <location>
        <begin position="8"/>
        <end position="244"/>
    </location>
</feature>
<evidence type="ECO:0000256" key="5">
    <source>
        <dbReference type="ARBA" id="ARBA00022840"/>
    </source>
</evidence>
<proteinExistence type="predicted"/>
<dbReference type="SMART" id="SM00382">
    <property type="entry name" value="AAA"/>
    <property type="match status" value="1"/>
</dbReference>
<dbReference type="EMBL" id="FRAB01000080">
    <property type="protein sequence ID" value="SHL22444.1"/>
    <property type="molecule type" value="Genomic_DNA"/>
</dbReference>
<evidence type="ECO:0000313" key="7">
    <source>
        <dbReference type="EMBL" id="SHL22444.1"/>
    </source>
</evidence>
<name>A0A1M6YVV0_9BURK</name>
<dbReference type="Proteomes" id="UP000184395">
    <property type="component" value="Unassembled WGS sequence"/>
</dbReference>
<dbReference type="STRING" id="169427.SAMN05192548_10802"/>
<dbReference type="GO" id="GO:0042941">
    <property type="term" value="P:D-alanine transmembrane transport"/>
    <property type="evidence" value="ECO:0007669"/>
    <property type="project" value="TreeGrafter"/>
</dbReference>
<dbReference type="GO" id="GO:0016887">
    <property type="term" value="F:ATP hydrolysis activity"/>
    <property type="evidence" value="ECO:0007669"/>
    <property type="project" value="InterPro"/>
</dbReference>
<dbReference type="GO" id="GO:0015192">
    <property type="term" value="F:L-phenylalanine transmembrane transporter activity"/>
    <property type="evidence" value="ECO:0007669"/>
    <property type="project" value="TreeGrafter"/>
</dbReference>
<gene>
    <name evidence="7" type="ORF">SAMN05192548_10802</name>
</gene>
<dbReference type="InterPro" id="IPR003439">
    <property type="entry name" value="ABC_transporter-like_ATP-bd"/>
</dbReference>
<dbReference type="InterPro" id="IPR017871">
    <property type="entry name" value="ABC_transporter-like_CS"/>
</dbReference>
<dbReference type="GO" id="GO:0015188">
    <property type="term" value="F:L-isoleucine transmembrane transporter activity"/>
    <property type="evidence" value="ECO:0007669"/>
    <property type="project" value="TreeGrafter"/>
</dbReference>
<organism evidence="7 8">
    <name type="scientific">Paraburkholderia terricola</name>
    <dbReference type="NCBI Taxonomy" id="169427"/>
    <lineage>
        <taxon>Bacteria</taxon>
        <taxon>Pseudomonadati</taxon>
        <taxon>Pseudomonadota</taxon>
        <taxon>Betaproteobacteria</taxon>
        <taxon>Burkholderiales</taxon>
        <taxon>Burkholderiaceae</taxon>
        <taxon>Paraburkholderia</taxon>
    </lineage>
</organism>
<dbReference type="GO" id="GO:1903805">
    <property type="term" value="P:L-valine import across plasma membrane"/>
    <property type="evidence" value="ECO:0007669"/>
    <property type="project" value="TreeGrafter"/>
</dbReference>
<dbReference type="PANTHER" id="PTHR45772:SF7">
    <property type="entry name" value="AMINO ACID ABC TRANSPORTER ATP-BINDING PROTEIN"/>
    <property type="match status" value="1"/>
</dbReference>
<dbReference type="GO" id="GO:0015808">
    <property type="term" value="P:L-alanine transport"/>
    <property type="evidence" value="ECO:0007669"/>
    <property type="project" value="TreeGrafter"/>
</dbReference>
<evidence type="ECO:0000256" key="1">
    <source>
        <dbReference type="ARBA" id="ARBA00022448"/>
    </source>
</evidence>
<protein>
    <submittedName>
        <fullName evidence="7">Amino acid/amide ABC transporter ATP-binding protein 1, HAAT family</fullName>
    </submittedName>
</protein>
<evidence type="ECO:0000256" key="3">
    <source>
        <dbReference type="ARBA" id="ARBA00022519"/>
    </source>
</evidence>
<evidence type="ECO:0000259" key="6">
    <source>
        <dbReference type="PROSITE" id="PS50893"/>
    </source>
</evidence>